<evidence type="ECO:0000259" key="2">
    <source>
        <dbReference type="Pfam" id="PF04167"/>
    </source>
</evidence>
<accession>H6Q8R9</accession>
<dbReference type="EMBL" id="CP003316">
    <property type="protein sequence ID" value="AFA39224.1"/>
    <property type="molecule type" value="Genomic_DNA"/>
</dbReference>
<organism evidence="3 4">
    <name type="scientific">Pyrobaculum oguniense (strain DSM 13380 / JCM 10595 / TE7)</name>
    <dbReference type="NCBI Taxonomy" id="698757"/>
    <lineage>
        <taxon>Archaea</taxon>
        <taxon>Thermoproteota</taxon>
        <taxon>Thermoprotei</taxon>
        <taxon>Thermoproteales</taxon>
        <taxon>Thermoproteaceae</taxon>
        <taxon>Pyrobaculum</taxon>
    </lineage>
</organism>
<dbReference type="GO" id="GO:0016787">
    <property type="term" value="F:hydrolase activity"/>
    <property type="evidence" value="ECO:0007669"/>
    <property type="project" value="UniProtKB-KW"/>
</dbReference>
<dbReference type="KEGG" id="pog:Pogu_1197"/>
<evidence type="ECO:0000313" key="3">
    <source>
        <dbReference type="EMBL" id="AFA39224.1"/>
    </source>
</evidence>
<name>H6Q8R9_PYROT</name>
<evidence type="ECO:0000313" key="4">
    <source>
        <dbReference type="Proteomes" id="UP000009062"/>
    </source>
</evidence>
<keyword evidence="1" id="KW-0378">Hydrolase</keyword>
<dbReference type="InterPro" id="IPR050212">
    <property type="entry name" value="Ntdp-like"/>
</dbReference>
<dbReference type="eggNOG" id="arCOG04307">
    <property type="taxonomic scope" value="Archaea"/>
</dbReference>
<dbReference type="Pfam" id="PF04167">
    <property type="entry name" value="DUF402"/>
    <property type="match status" value="1"/>
</dbReference>
<keyword evidence="4" id="KW-1185">Reference proteome</keyword>
<dbReference type="SUPFAM" id="SSF159234">
    <property type="entry name" value="FomD-like"/>
    <property type="match status" value="1"/>
</dbReference>
<dbReference type="AlphaFoldDB" id="H6Q8R9"/>
<sequence>MYKVRIRGIYATALTKLALDWGFKVVQPTEKIARRFGLEPDFSPPNITVKDHESKTGVVTMGLCEAVEAFLSKLTEYADPIVARARARLKEVFVGKAVGEAAVEGPGGEVFDVPRRYVLTPGATGIYTVVRPPIGPLKGVAAPEIVVEGQYVELNTTGRVSYSEHIPPEEAVRLRILAETRLRQYASIGLRFKSSARYAPDDAIAAEAEALYKEMLEISKGGPPGQVLRRGKCFAVVLFDSESKARLDEARAAAAPTVGGHHALRAQGLGKCLDLLDHVGGDVYEKAAEFLAGEASAVYHVKPWGEVVKMRAEPVGVRGGALVLRRRLRPGGMLDGIGVKIERGFYALTCVPREEGYVVHTYYTAEGKAVGTYVNANTVPEWGRRVIYIDLLVDKAFDGGGERVLDLDEYEKYAEMFPQRLRDPLSRLPKTPIWCTEEGIKTIA</sequence>
<dbReference type="Gene3D" id="2.40.380.10">
    <property type="entry name" value="FomD-like"/>
    <property type="match status" value="1"/>
</dbReference>
<reference evidence="3 4" key="1">
    <citation type="journal article" date="2012" name="Stand. Genomic Sci.">
        <title>Complete genome sequence of Pyrobaculum oguniense.</title>
        <authorList>
            <person name="Bernick D.L."/>
            <person name="Karplus K."/>
            <person name="Lui L.M."/>
            <person name="Coker J.K."/>
            <person name="Murphy J.N."/>
            <person name="Chan P.P."/>
            <person name="Cozen A.E."/>
            <person name="Lowe T.M."/>
        </authorList>
    </citation>
    <scope>NUCLEOTIDE SEQUENCE [LARGE SCALE GENOMIC DNA]</scope>
    <source>
        <strain evidence="3 4">TE7</strain>
    </source>
</reference>
<dbReference type="HOGENOM" id="CLU_044303_0_0_2"/>
<dbReference type="InterPro" id="IPR035930">
    <property type="entry name" value="FomD-like_sf"/>
</dbReference>
<dbReference type="STRING" id="698757.Pogu_1197"/>
<dbReference type="InterPro" id="IPR007295">
    <property type="entry name" value="DUF402"/>
</dbReference>
<gene>
    <name evidence="3" type="ordered locus">Pogu_1197</name>
</gene>
<feature type="domain" description="DUF402" evidence="2">
    <location>
        <begin position="306"/>
        <end position="414"/>
    </location>
</feature>
<protein>
    <submittedName>
        <fullName evidence="3">RNA-binding protein AU-1</fullName>
    </submittedName>
</protein>
<proteinExistence type="predicted"/>
<dbReference type="PANTHER" id="PTHR39159">
    <property type="match status" value="1"/>
</dbReference>
<evidence type="ECO:0000256" key="1">
    <source>
        <dbReference type="ARBA" id="ARBA00022801"/>
    </source>
</evidence>
<dbReference type="Proteomes" id="UP000009062">
    <property type="component" value="Chromosome"/>
</dbReference>
<dbReference type="PANTHER" id="PTHR39159:SF1">
    <property type="entry name" value="UPF0374 PROTEIN YGAC"/>
    <property type="match status" value="1"/>
</dbReference>